<protein>
    <recommendedName>
        <fullName evidence="4">Secreted protein</fullName>
    </recommendedName>
</protein>
<feature type="chain" id="PRO_5004016033" description="Secreted protein" evidence="1">
    <location>
        <begin position="25"/>
        <end position="120"/>
    </location>
</feature>
<evidence type="ECO:0000313" key="3">
    <source>
        <dbReference type="Proteomes" id="UP000011721"/>
    </source>
</evidence>
<keyword evidence="3" id="KW-1185">Reference proteome</keyword>
<dbReference type="RefSeq" id="WP_015405010.1">
    <property type="nucleotide sequence ID" value="NC_020304.1"/>
</dbReference>
<gene>
    <name evidence="2" type="ordered locus">UWK_02793</name>
</gene>
<dbReference type="HOGENOM" id="CLU_2045911_0_0_7"/>
<name>M1NIC2_DESSD</name>
<dbReference type="Proteomes" id="UP000011721">
    <property type="component" value="Chromosome"/>
</dbReference>
<evidence type="ECO:0000256" key="1">
    <source>
        <dbReference type="SAM" id="SignalP"/>
    </source>
</evidence>
<sequence length="120" mass="13129">MKGKTICFALGLITILISANSLIAEVVVDPTYSEIDGVYFSDPSVNCIELKNSEACEMFKAEEIYSSRDGISYSDCTIECEDMLESDACFSFRDTYPCPGDSDSLVASLSSLEDENQTTN</sequence>
<dbReference type="AlphaFoldDB" id="M1NIC2"/>
<dbReference type="EMBL" id="CP003985">
    <property type="protein sequence ID" value="AGF79324.1"/>
    <property type="molecule type" value="Genomic_DNA"/>
</dbReference>
<feature type="signal peptide" evidence="1">
    <location>
        <begin position="1"/>
        <end position="24"/>
    </location>
</feature>
<evidence type="ECO:0000313" key="2">
    <source>
        <dbReference type="EMBL" id="AGF79324.1"/>
    </source>
</evidence>
<evidence type="ECO:0008006" key="4">
    <source>
        <dbReference type="Google" id="ProtNLM"/>
    </source>
</evidence>
<accession>M1NIC2</accession>
<keyword evidence="1" id="KW-0732">Signal</keyword>
<proteinExistence type="predicted"/>
<reference evidence="3" key="1">
    <citation type="journal article" date="2013" name="Stand. Genomic Sci.">
        <title>Complete genome sequence of Desulfocapsa sulfexigens, a marine deltaproteobacterium specialized in disproportionating inorganic sulfur compounds.</title>
        <authorList>
            <person name="Finster K.W."/>
            <person name="Kjeldsen K.U."/>
            <person name="Kube M."/>
            <person name="Reinhardt R."/>
            <person name="Mussmann M."/>
            <person name="Amann R."/>
            <person name="Schreiber L."/>
        </authorList>
    </citation>
    <scope>NUCLEOTIDE SEQUENCE [LARGE SCALE GENOMIC DNA]</scope>
    <source>
        <strain evidence="3">DSM 10523 / SB164P1</strain>
    </source>
</reference>
<dbReference type="KEGG" id="dsf:UWK_02793"/>
<organism evidence="2 3">
    <name type="scientific">Desulfocapsa sulfexigens (strain DSM 10523 / SB164P1)</name>
    <dbReference type="NCBI Taxonomy" id="1167006"/>
    <lineage>
        <taxon>Bacteria</taxon>
        <taxon>Pseudomonadati</taxon>
        <taxon>Thermodesulfobacteriota</taxon>
        <taxon>Desulfobulbia</taxon>
        <taxon>Desulfobulbales</taxon>
        <taxon>Desulfocapsaceae</taxon>
        <taxon>Desulfocapsa</taxon>
    </lineage>
</organism>